<name>A0A5C4XHW7_9HYPH</name>
<gene>
    <name evidence="2" type="ORF">FHP24_17870</name>
</gene>
<evidence type="ECO:0000256" key="1">
    <source>
        <dbReference type="SAM" id="MobiDB-lite"/>
    </source>
</evidence>
<dbReference type="AlphaFoldDB" id="A0A5C4XHW7"/>
<dbReference type="EMBL" id="VDMN01000003">
    <property type="protein sequence ID" value="TNM63076.1"/>
    <property type="molecule type" value="Genomic_DNA"/>
</dbReference>
<protein>
    <submittedName>
        <fullName evidence="2">Host cell attachment protein</fullName>
    </submittedName>
</protein>
<evidence type="ECO:0000313" key="2">
    <source>
        <dbReference type="EMBL" id="TNM63076.1"/>
    </source>
</evidence>
<dbReference type="Pfam" id="PF18856">
    <property type="entry name" value="baeRF_family12"/>
    <property type="match status" value="1"/>
</dbReference>
<dbReference type="OrthoDB" id="9812459at2"/>
<dbReference type="RefSeq" id="WP_139677566.1">
    <property type="nucleotide sequence ID" value="NZ_VDMN01000003.1"/>
</dbReference>
<keyword evidence="3" id="KW-1185">Reference proteome</keyword>
<feature type="region of interest" description="Disordered" evidence="1">
    <location>
        <begin position="40"/>
        <end position="69"/>
    </location>
</feature>
<reference evidence="2 3" key="1">
    <citation type="submission" date="2019-06" db="EMBL/GenBank/DDBJ databases">
        <title>The draft genome of Rhizobium smilacinae PTYR-5.</title>
        <authorList>
            <person name="Liu L."/>
            <person name="Li L."/>
            <person name="Zhang X."/>
        </authorList>
    </citation>
    <scope>NUCLEOTIDE SEQUENCE [LARGE SCALE GENOMIC DNA]</scope>
    <source>
        <strain evidence="2 3">PTYR-5</strain>
    </source>
</reference>
<sequence length="134" mass="14029">MQLPQHTVIAVADGEKLALFENEGDAANVKLKAMPSAEVDSSKIASGARHPSSAANPDDSQQDEDGFSNGVAGLLNAQVLDGKIKSLVIVAAPRTLGEMRKSYHKSLSDVLIGELDKDLTGHTIPEIEKALAAA</sequence>
<organism evidence="2 3">
    <name type="scientific">Aliirhizobium smilacinae</name>
    <dbReference type="NCBI Taxonomy" id="1395944"/>
    <lineage>
        <taxon>Bacteria</taxon>
        <taxon>Pseudomonadati</taxon>
        <taxon>Pseudomonadota</taxon>
        <taxon>Alphaproteobacteria</taxon>
        <taxon>Hyphomicrobiales</taxon>
        <taxon>Rhizobiaceae</taxon>
        <taxon>Aliirhizobium</taxon>
    </lineage>
</organism>
<evidence type="ECO:0000313" key="3">
    <source>
        <dbReference type="Proteomes" id="UP000311605"/>
    </source>
</evidence>
<comment type="caution">
    <text evidence="2">The sequence shown here is derived from an EMBL/GenBank/DDBJ whole genome shotgun (WGS) entry which is preliminary data.</text>
</comment>
<dbReference type="InterPro" id="IPR041374">
    <property type="entry name" value="BaeRF_family12"/>
</dbReference>
<accession>A0A5C4XHW7</accession>
<dbReference type="Proteomes" id="UP000311605">
    <property type="component" value="Unassembled WGS sequence"/>
</dbReference>
<proteinExistence type="predicted"/>